<comment type="caution">
    <text evidence="2">The sequence shown here is derived from an EMBL/GenBank/DDBJ whole genome shotgun (WGS) entry which is preliminary data.</text>
</comment>
<dbReference type="EMBL" id="BJMD01000015">
    <property type="protein sequence ID" value="GEB19854.1"/>
    <property type="molecule type" value="Genomic_DNA"/>
</dbReference>
<organism evidence="2 3">
    <name type="scientific">Paenarthrobacter aurescens</name>
    <name type="common">Arthrobacter aurescens</name>
    <dbReference type="NCBI Taxonomy" id="43663"/>
    <lineage>
        <taxon>Bacteria</taxon>
        <taxon>Bacillati</taxon>
        <taxon>Actinomycetota</taxon>
        <taxon>Actinomycetes</taxon>
        <taxon>Micrococcales</taxon>
        <taxon>Micrococcaceae</taxon>
        <taxon>Paenarthrobacter</taxon>
    </lineage>
</organism>
<keyword evidence="1" id="KW-1133">Transmembrane helix</keyword>
<keyword evidence="1" id="KW-0472">Membrane</keyword>
<evidence type="ECO:0000313" key="2">
    <source>
        <dbReference type="EMBL" id="GEB19854.1"/>
    </source>
</evidence>
<dbReference type="AlphaFoldDB" id="A0A4Y3ND38"/>
<sequence>MDGKPRWAKIMVGSVLTRRSSITRGLVSARYALNLRDIPRLPRAGDALRGVSVVLTAAVTLFYALGFWQRLPSRSSKI</sequence>
<evidence type="ECO:0000313" key="3">
    <source>
        <dbReference type="Proteomes" id="UP000317715"/>
    </source>
</evidence>
<protein>
    <submittedName>
        <fullName evidence="2">Uncharacterized protein</fullName>
    </submittedName>
</protein>
<proteinExistence type="predicted"/>
<dbReference type="Proteomes" id="UP000317715">
    <property type="component" value="Unassembled WGS sequence"/>
</dbReference>
<reference evidence="2 3" key="1">
    <citation type="submission" date="2019-06" db="EMBL/GenBank/DDBJ databases">
        <title>Whole genome shotgun sequence of Paenarthrobacter aurescens NBRC 12136.</title>
        <authorList>
            <person name="Hosoyama A."/>
            <person name="Uohara A."/>
            <person name="Ohji S."/>
            <person name="Ichikawa N."/>
        </authorList>
    </citation>
    <scope>NUCLEOTIDE SEQUENCE [LARGE SCALE GENOMIC DNA]</scope>
    <source>
        <strain evidence="2 3">NBRC 12136</strain>
    </source>
</reference>
<feature type="transmembrane region" description="Helical" evidence="1">
    <location>
        <begin position="47"/>
        <end position="68"/>
    </location>
</feature>
<accession>A0A4Y3ND38</accession>
<name>A0A4Y3ND38_PAEAU</name>
<keyword evidence="1" id="KW-0812">Transmembrane</keyword>
<gene>
    <name evidence="2" type="ORF">AAU01_26090</name>
</gene>
<evidence type="ECO:0000256" key="1">
    <source>
        <dbReference type="SAM" id="Phobius"/>
    </source>
</evidence>
<keyword evidence="3" id="KW-1185">Reference proteome</keyword>